<gene>
    <name evidence="1" type="ORF">K4L44_10220</name>
</gene>
<organism evidence="1 2">
    <name type="scientific">Halosquirtibacter laminarini</name>
    <dbReference type="NCBI Taxonomy" id="3374600"/>
    <lineage>
        <taxon>Bacteria</taxon>
        <taxon>Pseudomonadati</taxon>
        <taxon>Bacteroidota</taxon>
        <taxon>Bacteroidia</taxon>
        <taxon>Marinilabiliales</taxon>
        <taxon>Prolixibacteraceae</taxon>
        <taxon>Halosquirtibacter</taxon>
    </lineage>
</organism>
<proteinExistence type="predicted"/>
<dbReference type="Proteomes" id="UP000826212">
    <property type="component" value="Chromosome"/>
</dbReference>
<accession>A0AC61NBU5</accession>
<dbReference type="EMBL" id="CP081303">
    <property type="protein sequence ID" value="QZE12963.1"/>
    <property type="molecule type" value="Genomic_DNA"/>
</dbReference>
<name>A0AC61NBU5_9BACT</name>
<sequence>MTPNFIFKSIICILCILPSNLLASYQTDNILQPSNTSPLTVFNDSTNQVPQTSTSETPLDSIQGGAKKIEVKTNNDSIQTTDINRSNSIDQDSLKIEEEQTAGIDTIVTPPTDTTTTPEITISESFTEETKSAVDQTEEDIVVVEDKDKKIAIGGVRYQEAIRLLYEEIEVEDAYTILHKEALNGDIAAQLFLALYPNKTTFNSLDPSLEQIFLDANEEDAQSQYLLGKSYLGNGYIINLKKSISWLQRAKENRNIQASILLSKLTLYGIGVEKSQSKAFKMLLDAAKRKDTIALRLVANAYIKGAYGQKTNPQKAIPYLLPIAQNGQILAQRQLGKIYYKGRRSKSVMWYTKASTQGDIESTKILADLYYNGTGVVKNYSKAKQLYTQLASQSDMKALTMLGDIYFYGKGVRRDYNKACQYYLQAMEHGATSPATNLSRCYDKGWGVKRDHLYRDFIQGKASKHYKLTPEECHTLGSQATLYSHGAKMNVDFSGLTHYRIGRELEKQGNFKKAFQWNKMGAQYNHDLSHLKLGEYYIKGLGIEVNRDSAFHHFIIAAAMGNKSANQKLTQYNYQRVNPNVIEKDIKLLEEIAYHGNKRVAIFLSRCYKSDKLGVVYNIDKSSYWQKIGDSKQKIISLNKWTQGQWKDLRFITKQAYAQNREAQTILGYWYLIGIEDQENLSDAIMWLESALSTGDQSAALLLSQIYYYGYKTIMPDKDLYNKHIEIASKSNNPIVKLSTIELQLQHHLTGSQMKKKVTTLEKIGKMTLSSSQRRWLQWIQHHPSTLTSTLDPDYAKRSQNMIANILFYGPYPVYNPSKSMLYYQIASKAGSAQSMINLAYGNQYHLMRQGTASRALFHWRTLSKENQALAKPYLYRAYSEGIGTRKNRSYAKRYKVDSVL</sequence>
<keyword evidence="2" id="KW-1185">Reference proteome</keyword>
<evidence type="ECO:0000313" key="2">
    <source>
        <dbReference type="Proteomes" id="UP000826212"/>
    </source>
</evidence>
<evidence type="ECO:0000313" key="1">
    <source>
        <dbReference type="EMBL" id="QZE12963.1"/>
    </source>
</evidence>
<protein>
    <submittedName>
        <fullName evidence="1">Sel1 repeat family protein</fullName>
    </submittedName>
</protein>
<reference evidence="1" key="1">
    <citation type="submission" date="2021-08" db="EMBL/GenBank/DDBJ databases">
        <title>Novel anaerobic bacterium isolated from sea squirt in East Sea, Republic of Korea.</title>
        <authorList>
            <person name="Nguyen T.H."/>
            <person name="Li Z."/>
            <person name="Lee Y.-J."/>
            <person name="Ko J."/>
            <person name="Kim S.-G."/>
        </authorList>
    </citation>
    <scope>NUCLEOTIDE SEQUENCE</scope>
    <source>
        <strain evidence="1">KCTC 25031</strain>
    </source>
</reference>